<keyword evidence="2" id="KW-1185">Reference proteome</keyword>
<dbReference type="AlphaFoldDB" id="A0A9W4MT41"/>
<name>A0A9W4MT41_PENOL</name>
<protein>
    <recommendedName>
        <fullName evidence="3">F-box domain-containing protein</fullName>
    </recommendedName>
</protein>
<reference evidence="1" key="1">
    <citation type="submission" date="2021-07" db="EMBL/GenBank/DDBJ databases">
        <authorList>
            <person name="Branca A.L. A."/>
        </authorList>
    </citation>
    <scope>NUCLEOTIDE SEQUENCE</scope>
</reference>
<evidence type="ECO:0000313" key="2">
    <source>
        <dbReference type="Proteomes" id="UP001153618"/>
    </source>
</evidence>
<organism evidence="1 2">
    <name type="scientific">Penicillium olsonii</name>
    <dbReference type="NCBI Taxonomy" id="99116"/>
    <lineage>
        <taxon>Eukaryota</taxon>
        <taxon>Fungi</taxon>
        <taxon>Dikarya</taxon>
        <taxon>Ascomycota</taxon>
        <taxon>Pezizomycotina</taxon>
        <taxon>Eurotiomycetes</taxon>
        <taxon>Eurotiomycetidae</taxon>
        <taxon>Eurotiales</taxon>
        <taxon>Aspergillaceae</taxon>
        <taxon>Penicillium</taxon>
    </lineage>
</organism>
<accession>A0A9W4MT41</accession>
<sequence length="435" mass="51499">MMNLNDQYFTQAEPNLEGLPTELKIHILWQIPVIEDLKSLVLASPGYHRAYLLVRYHLLEWHANQQLGEELDLAEALTAVRSKGIQFTTRRESAIALLDTWRRRDEIRGSSQSHQLPYRLDKPTHLEGIINLLHFQKRILRALCRLQILKNIFGDPIHCFQYPNCDSCSCTDHWRKREGTKKVRRSHEPRNHQDDEYAFRLFYGTMPPWEYEEMGCVYSYFREKDELLGKEIGRDLRQLSESTPCEFYSDILPVEERPPPGSTIHSDISFILFPDQDAEGLAGLGPEFLYRLFHVDRLTRRNIVCRNTRKIWHGPFIGYKISLSWEYRFPLIEPADRHDRPGFEQFWSSLPAIEQPTPEWKRTWLVEQGEDIELEYAIYADETEETGWNWCYALWDEERLEEWKSRREKEISRSTPGARRFIVSETGNITIEPPE</sequence>
<evidence type="ECO:0008006" key="3">
    <source>
        <dbReference type="Google" id="ProtNLM"/>
    </source>
</evidence>
<proteinExistence type="predicted"/>
<dbReference type="OrthoDB" id="5427059at2759"/>
<evidence type="ECO:0000313" key="1">
    <source>
        <dbReference type="EMBL" id="CAG8057669.1"/>
    </source>
</evidence>
<gene>
    <name evidence="1" type="ORF">POLS_LOCUS3449</name>
</gene>
<dbReference type="Proteomes" id="UP001153618">
    <property type="component" value="Unassembled WGS sequence"/>
</dbReference>
<comment type="caution">
    <text evidence="1">The sequence shown here is derived from an EMBL/GenBank/DDBJ whole genome shotgun (WGS) entry which is preliminary data.</text>
</comment>
<dbReference type="EMBL" id="CAJVOS010000016">
    <property type="protein sequence ID" value="CAG8057669.1"/>
    <property type="molecule type" value="Genomic_DNA"/>
</dbReference>